<dbReference type="GeneID" id="19167891"/>
<feature type="compositionally biased region" description="Low complexity" evidence="1">
    <location>
        <begin position="249"/>
        <end position="260"/>
    </location>
</feature>
<feature type="region of interest" description="Disordered" evidence="1">
    <location>
        <begin position="180"/>
        <end position="202"/>
    </location>
</feature>
<feature type="compositionally biased region" description="Low complexity" evidence="1">
    <location>
        <begin position="429"/>
        <end position="438"/>
    </location>
</feature>
<feature type="compositionally biased region" description="Polar residues" evidence="1">
    <location>
        <begin position="216"/>
        <end position="234"/>
    </location>
</feature>
<name>W9Y1X6_9EURO</name>
<proteinExistence type="predicted"/>
<feature type="region of interest" description="Disordered" evidence="1">
    <location>
        <begin position="288"/>
        <end position="332"/>
    </location>
</feature>
<dbReference type="Proteomes" id="UP000019478">
    <property type="component" value="Unassembled WGS sequence"/>
</dbReference>
<feature type="compositionally biased region" description="Low complexity" evidence="1">
    <location>
        <begin position="540"/>
        <end position="551"/>
    </location>
</feature>
<feature type="region of interest" description="Disordered" evidence="1">
    <location>
        <begin position="216"/>
        <end position="273"/>
    </location>
</feature>
<keyword evidence="3" id="KW-1185">Reference proteome</keyword>
<feature type="compositionally biased region" description="Acidic residues" evidence="1">
    <location>
        <begin position="439"/>
        <end position="451"/>
    </location>
</feature>
<evidence type="ECO:0000313" key="2">
    <source>
        <dbReference type="EMBL" id="EXJ86812.1"/>
    </source>
</evidence>
<dbReference type="EMBL" id="AMGY01000003">
    <property type="protein sequence ID" value="EXJ86812.1"/>
    <property type="molecule type" value="Genomic_DNA"/>
</dbReference>
<organism evidence="2 3">
    <name type="scientific">Capronia epimyces CBS 606.96</name>
    <dbReference type="NCBI Taxonomy" id="1182542"/>
    <lineage>
        <taxon>Eukaryota</taxon>
        <taxon>Fungi</taxon>
        <taxon>Dikarya</taxon>
        <taxon>Ascomycota</taxon>
        <taxon>Pezizomycotina</taxon>
        <taxon>Eurotiomycetes</taxon>
        <taxon>Chaetothyriomycetidae</taxon>
        <taxon>Chaetothyriales</taxon>
        <taxon>Herpotrichiellaceae</taxon>
        <taxon>Capronia</taxon>
    </lineage>
</organism>
<gene>
    <name evidence="2" type="ORF">A1O3_03766</name>
</gene>
<feature type="region of interest" description="Disordered" evidence="1">
    <location>
        <begin position="466"/>
        <end position="606"/>
    </location>
</feature>
<sequence length="606" mass="66772">MAMSMADQHPIPRPLDNSRDHYTTWTGVDDKVDLADSQISGSGWYGTVETTAFIAANLTLPQCTRIFSSYADDDEAPAFAHMSLSPWTQSYLSLLYGEGGLALHHSEYNESMKRQRDAWLLRREGEREYHRMQFGRHQRQANVHEEDMVQRRNDAFWAQPGIAQQVLHPALRAPPALPIQSARPLPLQGSHPLQQGSHPLRQEYRPPQVPVLRASQTHTGHPNAAHSQAQSLGASLSHAGHETQTYQPASSASANASASATVDVRAPRPGPVPGILRPLAVATMYQHRTTQARTETSLPPGRTSDQNNGFGTIHPARLPSTSAYSSGPTSQSSRYVSLTDLFKRRRLTESSSVETAIADWLSPFPMTMPLPSAAGTAPSLNPTRDVDVHQSDALFSSRHTTTRPRDSTAAGEVSWRRIRPGQRSELESGESTSTTSGQYDDDETEDEYQDEEATHMWTNATDYYSKNLTGREPTTSTRNHIGRDQLTPTLVGDETETDPDMDSDMDMDMDSDKDVTPGPDIPRPQKRPRPSSESDADTDAQAAAVGQSVSQTLSDMIGSETSSSETSDGADPDFKLPSRRPRRRPGGMLSRPKQPRGRRHSQRIGK</sequence>
<dbReference type="AlphaFoldDB" id="W9Y1X6"/>
<comment type="caution">
    <text evidence="2">The sequence shown here is derived from an EMBL/GenBank/DDBJ whole genome shotgun (WGS) entry which is preliminary data.</text>
</comment>
<reference evidence="2 3" key="1">
    <citation type="submission" date="2013-03" db="EMBL/GenBank/DDBJ databases">
        <title>The Genome Sequence of Capronia epimyces CBS 606.96.</title>
        <authorList>
            <consortium name="The Broad Institute Genomics Platform"/>
            <person name="Cuomo C."/>
            <person name="de Hoog S."/>
            <person name="Gorbushina A."/>
            <person name="Walker B."/>
            <person name="Young S.K."/>
            <person name="Zeng Q."/>
            <person name="Gargeya S."/>
            <person name="Fitzgerald M."/>
            <person name="Haas B."/>
            <person name="Abouelleil A."/>
            <person name="Allen A.W."/>
            <person name="Alvarado L."/>
            <person name="Arachchi H.M."/>
            <person name="Berlin A.M."/>
            <person name="Chapman S.B."/>
            <person name="Gainer-Dewar J."/>
            <person name="Goldberg J."/>
            <person name="Griggs A."/>
            <person name="Gujja S."/>
            <person name="Hansen M."/>
            <person name="Howarth C."/>
            <person name="Imamovic A."/>
            <person name="Ireland A."/>
            <person name="Larimer J."/>
            <person name="McCowan C."/>
            <person name="Murphy C."/>
            <person name="Pearson M."/>
            <person name="Poon T.W."/>
            <person name="Priest M."/>
            <person name="Roberts A."/>
            <person name="Saif S."/>
            <person name="Shea T."/>
            <person name="Sisk P."/>
            <person name="Sykes S."/>
            <person name="Wortman J."/>
            <person name="Nusbaum C."/>
            <person name="Birren B."/>
        </authorList>
    </citation>
    <scope>NUCLEOTIDE SEQUENCE [LARGE SCALE GENOMIC DNA]</scope>
    <source>
        <strain evidence="2 3">CBS 606.96</strain>
    </source>
</reference>
<dbReference type="RefSeq" id="XP_007732091.1">
    <property type="nucleotide sequence ID" value="XM_007733901.1"/>
</dbReference>
<feature type="compositionally biased region" description="Polar residues" evidence="1">
    <location>
        <begin position="319"/>
        <end position="332"/>
    </location>
</feature>
<accession>W9Y1X6</accession>
<protein>
    <submittedName>
        <fullName evidence="2">Uncharacterized protein</fullName>
    </submittedName>
</protein>
<feature type="compositionally biased region" description="Acidic residues" evidence="1">
    <location>
        <begin position="493"/>
        <end position="509"/>
    </location>
</feature>
<evidence type="ECO:0000256" key="1">
    <source>
        <dbReference type="SAM" id="MobiDB-lite"/>
    </source>
</evidence>
<dbReference type="HOGENOM" id="CLU_450531_0_0_1"/>
<feature type="compositionally biased region" description="Basic residues" evidence="1">
    <location>
        <begin position="593"/>
        <end position="606"/>
    </location>
</feature>
<feature type="compositionally biased region" description="Polar residues" evidence="1">
    <location>
        <begin position="466"/>
        <end position="479"/>
    </location>
</feature>
<feature type="region of interest" description="Disordered" evidence="1">
    <location>
        <begin position="1"/>
        <end position="22"/>
    </location>
</feature>
<feature type="compositionally biased region" description="Polar residues" evidence="1">
    <location>
        <begin position="288"/>
        <end position="310"/>
    </location>
</feature>
<feature type="region of interest" description="Disordered" evidence="1">
    <location>
        <begin position="394"/>
        <end position="451"/>
    </location>
</feature>
<evidence type="ECO:0000313" key="3">
    <source>
        <dbReference type="Proteomes" id="UP000019478"/>
    </source>
</evidence>